<dbReference type="InterPro" id="IPR027417">
    <property type="entry name" value="P-loop_NTPase"/>
</dbReference>
<evidence type="ECO:0000256" key="4">
    <source>
        <dbReference type="ARBA" id="ARBA00010763"/>
    </source>
</evidence>
<dbReference type="NCBIfam" id="TIGR00176">
    <property type="entry name" value="mobB"/>
    <property type="match status" value="1"/>
</dbReference>
<dbReference type="Pfam" id="PF03454">
    <property type="entry name" value="MoeA_C"/>
    <property type="match status" value="1"/>
</dbReference>
<evidence type="ECO:0000256" key="7">
    <source>
        <dbReference type="ARBA" id="ARBA00022723"/>
    </source>
</evidence>
<dbReference type="InterPro" id="IPR004435">
    <property type="entry name" value="MobB_dom"/>
</dbReference>
<dbReference type="SUPFAM" id="SSF53218">
    <property type="entry name" value="Molybdenum cofactor biosynthesis proteins"/>
    <property type="match status" value="1"/>
</dbReference>
<dbReference type="EMBL" id="LVJN01000020">
    <property type="protein sequence ID" value="OSM02247.1"/>
    <property type="molecule type" value="Genomic_DNA"/>
</dbReference>
<reference evidence="13 14" key="1">
    <citation type="journal article" date="2016" name="BMC Genomics">
        <title>Combined genomic and structural analyses of a cultured magnetotactic bacterium reveals its niche adaptation to a dynamic environment.</title>
        <authorList>
            <person name="Araujo A.C."/>
            <person name="Morillo V."/>
            <person name="Cypriano J."/>
            <person name="Teixeira L.C."/>
            <person name="Leao P."/>
            <person name="Lyra S."/>
            <person name="Almeida L.G."/>
            <person name="Bazylinski D.A."/>
            <person name="Vasconcellos A.T."/>
            <person name="Abreu F."/>
            <person name="Lins U."/>
        </authorList>
    </citation>
    <scope>NUCLEOTIDE SEQUENCE [LARGE SCALE GENOMIC DNA]</scope>
    <source>
        <strain evidence="13 14">IT-1</strain>
    </source>
</reference>
<dbReference type="Gene3D" id="3.90.105.10">
    <property type="entry name" value="Molybdopterin biosynthesis moea protein, domain 2"/>
    <property type="match status" value="1"/>
</dbReference>
<comment type="cofactor">
    <cofactor evidence="1 11">
        <name>Mg(2+)</name>
        <dbReference type="ChEBI" id="CHEBI:18420"/>
    </cofactor>
</comment>
<dbReference type="NCBIfam" id="NF045515">
    <property type="entry name" value="Glp_gephyrin"/>
    <property type="match status" value="1"/>
</dbReference>
<dbReference type="InterPro" id="IPR036135">
    <property type="entry name" value="MoeA_linker/N_sf"/>
</dbReference>
<comment type="function">
    <text evidence="2 11">Catalyzes the insertion of molybdate into adenylated molybdopterin with the concomitant release of AMP.</text>
</comment>
<dbReference type="InterPro" id="IPR036425">
    <property type="entry name" value="MoaB/Mog-like_dom_sf"/>
</dbReference>
<dbReference type="InterPro" id="IPR001453">
    <property type="entry name" value="MoaB/Mog_dom"/>
</dbReference>
<dbReference type="Gene3D" id="3.40.50.300">
    <property type="entry name" value="P-loop containing nucleotide triphosphate hydrolases"/>
    <property type="match status" value="1"/>
</dbReference>
<dbReference type="InterPro" id="IPR005110">
    <property type="entry name" value="MoeA_linker/N"/>
</dbReference>
<dbReference type="InterPro" id="IPR008284">
    <property type="entry name" value="MoCF_biosynth_CS"/>
</dbReference>
<comment type="similarity">
    <text evidence="4 11">Belongs to the MoeA family.</text>
</comment>
<keyword evidence="6 11" id="KW-0808">Transferase</keyword>
<dbReference type="InterPro" id="IPR005111">
    <property type="entry name" value="MoeA_C_domain_IV"/>
</dbReference>
<dbReference type="GO" id="GO:0005525">
    <property type="term" value="F:GTP binding"/>
    <property type="evidence" value="ECO:0007669"/>
    <property type="project" value="InterPro"/>
</dbReference>
<dbReference type="NCBIfam" id="NF011060">
    <property type="entry name" value="PRK14491.1"/>
    <property type="match status" value="1"/>
</dbReference>
<dbReference type="FunFam" id="3.40.980.10:FF:000004">
    <property type="entry name" value="Molybdopterin molybdenumtransferase"/>
    <property type="match status" value="1"/>
</dbReference>
<keyword evidence="7 11" id="KW-0479">Metal-binding</keyword>
<keyword evidence="8 11" id="KW-0460">Magnesium</keyword>
<dbReference type="GO" id="GO:0046872">
    <property type="term" value="F:metal ion binding"/>
    <property type="evidence" value="ECO:0007669"/>
    <property type="project" value="UniProtKB-UniRule"/>
</dbReference>
<dbReference type="Gene3D" id="3.40.980.10">
    <property type="entry name" value="MoaB/Mog-like domain"/>
    <property type="match status" value="1"/>
</dbReference>
<evidence type="ECO:0000256" key="3">
    <source>
        <dbReference type="ARBA" id="ARBA00005046"/>
    </source>
</evidence>
<evidence type="ECO:0000256" key="2">
    <source>
        <dbReference type="ARBA" id="ARBA00002901"/>
    </source>
</evidence>
<keyword evidence="14" id="KW-1185">Reference proteome</keyword>
<name>A0A1Y2K3J4_9PROT</name>
<evidence type="ECO:0000256" key="10">
    <source>
        <dbReference type="ARBA" id="ARBA00047317"/>
    </source>
</evidence>
<dbReference type="UniPathway" id="UPA00344"/>
<dbReference type="STRING" id="1434232.MAIT1_02357"/>
<keyword evidence="9 11" id="KW-0501">Molybdenum cofactor biosynthesis</keyword>
<dbReference type="Gene3D" id="2.170.190.11">
    <property type="entry name" value="Molybdopterin biosynthesis moea protein, domain 3"/>
    <property type="match status" value="1"/>
</dbReference>
<comment type="pathway">
    <text evidence="3 11">Cofactor biosynthesis; molybdopterin biosynthesis.</text>
</comment>
<dbReference type="PANTHER" id="PTHR10192">
    <property type="entry name" value="MOLYBDOPTERIN BIOSYNTHESIS PROTEIN"/>
    <property type="match status" value="1"/>
</dbReference>
<proteinExistence type="inferred from homology"/>
<evidence type="ECO:0000259" key="12">
    <source>
        <dbReference type="SMART" id="SM00852"/>
    </source>
</evidence>
<evidence type="ECO:0000256" key="1">
    <source>
        <dbReference type="ARBA" id="ARBA00001946"/>
    </source>
</evidence>
<evidence type="ECO:0000313" key="13">
    <source>
        <dbReference type="EMBL" id="OSM02247.1"/>
    </source>
</evidence>
<dbReference type="GO" id="GO:0006777">
    <property type="term" value="P:Mo-molybdopterin cofactor biosynthetic process"/>
    <property type="evidence" value="ECO:0007669"/>
    <property type="project" value="UniProtKB-UniRule"/>
</dbReference>
<dbReference type="Pfam" id="PF00994">
    <property type="entry name" value="MoCF_biosynth"/>
    <property type="match status" value="1"/>
</dbReference>
<comment type="caution">
    <text evidence="13">The sequence shown here is derived from an EMBL/GenBank/DDBJ whole genome shotgun (WGS) entry which is preliminary data.</text>
</comment>
<gene>
    <name evidence="13" type="ORF">MAIT1_02357</name>
</gene>
<dbReference type="NCBIfam" id="TIGR00177">
    <property type="entry name" value="molyb_syn"/>
    <property type="match status" value="1"/>
</dbReference>
<dbReference type="PROSITE" id="PS01079">
    <property type="entry name" value="MOCF_BIOSYNTHESIS_2"/>
    <property type="match status" value="1"/>
</dbReference>
<evidence type="ECO:0000313" key="14">
    <source>
        <dbReference type="Proteomes" id="UP000194003"/>
    </source>
</evidence>
<dbReference type="PANTHER" id="PTHR10192:SF5">
    <property type="entry name" value="GEPHYRIN"/>
    <property type="match status" value="1"/>
</dbReference>
<dbReference type="SUPFAM" id="SSF52540">
    <property type="entry name" value="P-loop containing nucleoside triphosphate hydrolases"/>
    <property type="match status" value="1"/>
</dbReference>
<protein>
    <recommendedName>
        <fullName evidence="11">Molybdopterin molybdenumtransferase</fullName>
        <ecNumber evidence="11">2.10.1.1</ecNumber>
    </recommendedName>
</protein>
<dbReference type="SUPFAM" id="SSF63882">
    <property type="entry name" value="MoeA N-terminal region -like"/>
    <property type="match status" value="1"/>
</dbReference>
<dbReference type="GO" id="GO:0005829">
    <property type="term" value="C:cytosol"/>
    <property type="evidence" value="ECO:0007669"/>
    <property type="project" value="TreeGrafter"/>
</dbReference>
<evidence type="ECO:0000256" key="11">
    <source>
        <dbReference type="RuleBase" id="RU365090"/>
    </source>
</evidence>
<accession>A0A1Y2K3J4</accession>
<feature type="domain" description="MoaB/Mog" evidence="12">
    <location>
        <begin position="367"/>
        <end position="504"/>
    </location>
</feature>
<dbReference type="Gene3D" id="2.40.340.10">
    <property type="entry name" value="MoeA, C-terminal, domain IV"/>
    <property type="match status" value="1"/>
</dbReference>
<dbReference type="SUPFAM" id="SSF63867">
    <property type="entry name" value="MoeA C-terminal domain-like"/>
    <property type="match status" value="1"/>
</dbReference>
<dbReference type="InterPro" id="IPR038987">
    <property type="entry name" value="MoeA-like"/>
</dbReference>
<evidence type="ECO:0000256" key="9">
    <source>
        <dbReference type="ARBA" id="ARBA00023150"/>
    </source>
</evidence>
<comment type="catalytic activity">
    <reaction evidence="10">
        <text>adenylyl-molybdopterin + molybdate = Mo-molybdopterin + AMP + H(+)</text>
        <dbReference type="Rhea" id="RHEA:35047"/>
        <dbReference type="ChEBI" id="CHEBI:15378"/>
        <dbReference type="ChEBI" id="CHEBI:36264"/>
        <dbReference type="ChEBI" id="CHEBI:62727"/>
        <dbReference type="ChEBI" id="CHEBI:71302"/>
        <dbReference type="ChEBI" id="CHEBI:456215"/>
        <dbReference type="EC" id="2.10.1.1"/>
    </reaction>
</comment>
<sequence>MIAGALAMLNIPLPPLLGIAAQSGVGKTSLLAGVIPLLKAEGLRVAVVKHTHHDFELDQPGKDSHRLRQAGAEPVILAGDSRLSTPDVAVSEEDDPLRIALTQLALDAPDLILVEGFRDHPDIAARLEVHRAAAGKALRYPNDPSIIAIAADREPDGAPIPVLELNDPAAVAGFILEWRSAQWSFQDDGPLLDLDAARDHILELVRPVTRAESLPLCEALGRVLADDARSPIDVPTADNSAMDGFAFRFDDLNPDGGGVLQEVGTAVAGHPFTGTTPAGGCVRIMTGAAMPADCDSVVPVENTRRDGMTIHIQPGPRRGGHVRRAGEDIAQGAAALHQGERIGPAGLGVLASMGLARISVLRRVRVALFSTGDELRSAGQPIEPGLIYDSNRYALMGLLQQLGAEVGDLGILPDDEETLRLALRGASENADVIITSGGVSIGDMDLVKTVLKELGQLDFWKLAIKPGKPLAFGRLGDALLFGLPGNPVAAMVTFLQLARPALMRMAGVPNWRAPRYRMRCLSDIAKKPGRAEFIRGYYQRDAIGNLTVSKTGPQGSGLLTSMARADCLITLPRASAGVRAGDWVEVEPLGAT</sequence>
<dbReference type="CDD" id="cd03116">
    <property type="entry name" value="MobB"/>
    <property type="match status" value="1"/>
</dbReference>
<dbReference type="EC" id="2.10.1.1" evidence="11"/>
<dbReference type="GO" id="GO:0061599">
    <property type="term" value="F:molybdopterin molybdotransferase activity"/>
    <property type="evidence" value="ECO:0007669"/>
    <property type="project" value="UniProtKB-UniRule"/>
</dbReference>
<dbReference type="Pfam" id="PF03205">
    <property type="entry name" value="MobB"/>
    <property type="match status" value="1"/>
</dbReference>
<dbReference type="SMART" id="SM00852">
    <property type="entry name" value="MoCF_biosynth"/>
    <property type="match status" value="1"/>
</dbReference>
<dbReference type="Pfam" id="PF03453">
    <property type="entry name" value="MoeA_N"/>
    <property type="match status" value="1"/>
</dbReference>
<evidence type="ECO:0000256" key="6">
    <source>
        <dbReference type="ARBA" id="ARBA00022679"/>
    </source>
</evidence>
<evidence type="ECO:0000256" key="5">
    <source>
        <dbReference type="ARBA" id="ARBA00022505"/>
    </source>
</evidence>
<dbReference type="AlphaFoldDB" id="A0A1Y2K3J4"/>
<dbReference type="CDD" id="cd00887">
    <property type="entry name" value="MoeA"/>
    <property type="match status" value="1"/>
</dbReference>
<dbReference type="Proteomes" id="UP000194003">
    <property type="component" value="Unassembled WGS sequence"/>
</dbReference>
<organism evidence="13 14">
    <name type="scientific">Magnetofaba australis IT-1</name>
    <dbReference type="NCBI Taxonomy" id="1434232"/>
    <lineage>
        <taxon>Bacteria</taxon>
        <taxon>Pseudomonadati</taxon>
        <taxon>Pseudomonadota</taxon>
        <taxon>Magnetococcia</taxon>
        <taxon>Magnetococcales</taxon>
        <taxon>Magnetococcaceae</taxon>
        <taxon>Magnetofaba</taxon>
    </lineage>
</organism>
<evidence type="ECO:0000256" key="8">
    <source>
        <dbReference type="ARBA" id="ARBA00022842"/>
    </source>
</evidence>
<keyword evidence="5 11" id="KW-0500">Molybdenum</keyword>
<dbReference type="InterPro" id="IPR036688">
    <property type="entry name" value="MoeA_C_domain_IV_sf"/>
</dbReference>